<keyword evidence="5" id="KW-1185">Reference proteome</keyword>
<dbReference type="Proteomes" id="UP000215596">
    <property type="component" value="Unassembled WGS sequence"/>
</dbReference>
<gene>
    <name evidence="3" type="ORF">CHH67_18195</name>
    <name evidence="2" type="ORF">GNP94_21670</name>
</gene>
<dbReference type="OrthoDB" id="9759601at2"/>
<dbReference type="Gene3D" id="1.10.3210.10">
    <property type="entry name" value="Hypothetical protein af1432"/>
    <property type="match status" value="1"/>
</dbReference>
<keyword evidence="3" id="KW-0378">Hydrolase</keyword>
<dbReference type="InterPro" id="IPR037522">
    <property type="entry name" value="HD_GYP_dom"/>
</dbReference>
<reference evidence="2 5" key="2">
    <citation type="submission" date="2019-11" db="EMBL/GenBank/DDBJ databases">
        <title>Draft genome sequences of five Paenibacillus species of dairy origin.</title>
        <authorList>
            <person name="Olajide A.M."/>
            <person name="Chen S."/>
            <person name="Lapointe G."/>
        </authorList>
    </citation>
    <scope>NUCLEOTIDE SEQUENCE [LARGE SCALE GENOMIC DNA]</scope>
    <source>
        <strain evidence="2 5">3CS1</strain>
    </source>
</reference>
<dbReference type="Pfam" id="PF13487">
    <property type="entry name" value="HD_5"/>
    <property type="match status" value="1"/>
</dbReference>
<dbReference type="SMART" id="SM00471">
    <property type="entry name" value="HDc"/>
    <property type="match status" value="1"/>
</dbReference>
<dbReference type="EMBL" id="NPBY01000059">
    <property type="protein sequence ID" value="PAD74042.1"/>
    <property type="molecule type" value="Genomic_DNA"/>
</dbReference>
<dbReference type="CDD" id="cd00077">
    <property type="entry name" value="HDc"/>
    <property type="match status" value="1"/>
</dbReference>
<dbReference type="EMBL" id="WOAA01000030">
    <property type="protein sequence ID" value="MUG68584.1"/>
    <property type="molecule type" value="Genomic_DNA"/>
</dbReference>
<dbReference type="InterPro" id="IPR003607">
    <property type="entry name" value="HD/PDEase_dom"/>
</dbReference>
<evidence type="ECO:0000313" key="3">
    <source>
        <dbReference type="EMBL" id="PAD74042.1"/>
    </source>
</evidence>
<dbReference type="AlphaFoldDB" id="A0A268ELP4"/>
<evidence type="ECO:0000313" key="4">
    <source>
        <dbReference type="Proteomes" id="UP000215596"/>
    </source>
</evidence>
<reference evidence="3 4" key="1">
    <citation type="submission" date="2017-07" db="EMBL/GenBank/DDBJ databases">
        <title>Isolation and whole genome analysis of endospore-forming bacteria from heroin.</title>
        <authorList>
            <person name="Kalinowski J."/>
            <person name="Ahrens B."/>
            <person name="Al-Dilaimi A."/>
            <person name="Winkler A."/>
            <person name="Wibberg D."/>
            <person name="Schleenbecker U."/>
            <person name="Ruckert C."/>
            <person name="Wolfel R."/>
            <person name="Grass G."/>
        </authorList>
    </citation>
    <scope>NUCLEOTIDE SEQUENCE [LARGE SCALE GENOMIC DNA]</scope>
    <source>
        <strain evidence="3 4">7537-G1</strain>
    </source>
</reference>
<comment type="caution">
    <text evidence="3">The sequence shown here is derived from an EMBL/GenBank/DDBJ whole genome shotgun (WGS) entry which is preliminary data.</text>
</comment>
<evidence type="ECO:0000313" key="5">
    <source>
        <dbReference type="Proteomes" id="UP000435177"/>
    </source>
</evidence>
<dbReference type="RefSeq" id="WP_095266633.1">
    <property type="nucleotide sequence ID" value="NZ_NPBY01000059.1"/>
</dbReference>
<name>A0A268ELP4_9BACL</name>
<dbReference type="Proteomes" id="UP000435177">
    <property type="component" value="Unassembled WGS sequence"/>
</dbReference>
<feature type="domain" description="HD-GYP" evidence="1">
    <location>
        <begin position="132"/>
        <end position="328"/>
    </location>
</feature>
<sequence>MTIKTVSDLQIGIKLAEDVYTPLGGLLMQKGKVLLPRDIEVLKAFMVEQVTVESVEGDSTRVPTVKSAGQKPSLLFSEQPQASAEEESSARKEQSLHEEYDKMLALIKRCYQSAITGELHMYEVRRQMQQLLEHQKDYYALKFIPRVTNRHDYRYHHAVLCALSSYKLAQWVGLPEKEWMQVAFAGLLHDIGNVRIDPIILNKPSKLTQEEQEEVRRHTTYGYQILKNVAAVNEGVRLAALQHHEKVDGTGYPLKLEGSRIHMYAKIVAVTDVFHAMTLDKFHRNAQSSYAVLEQLHLESFGKLDPMLVQTFIQRLTSFHHGMRVRLSNGSLGEIVFTDSKHPTRPMVSVHGEIVNLAQQRHLFIQEVIY</sequence>
<accession>A0A268ELP4</accession>
<protein>
    <submittedName>
        <fullName evidence="2">HD domain-containing protein</fullName>
    </submittedName>
    <submittedName>
        <fullName evidence="3">HD family phosphohydrolase</fullName>
    </submittedName>
</protein>
<organism evidence="3 4">
    <name type="scientific">Paenibacillus campinasensis</name>
    <dbReference type="NCBI Taxonomy" id="66347"/>
    <lineage>
        <taxon>Bacteria</taxon>
        <taxon>Bacillati</taxon>
        <taxon>Bacillota</taxon>
        <taxon>Bacilli</taxon>
        <taxon>Bacillales</taxon>
        <taxon>Paenibacillaceae</taxon>
        <taxon>Paenibacillus</taxon>
    </lineage>
</organism>
<dbReference type="PANTHER" id="PTHR43155">
    <property type="entry name" value="CYCLIC DI-GMP PHOSPHODIESTERASE PA4108-RELATED"/>
    <property type="match status" value="1"/>
</dbReference>
<dbReference type="SUPFAM" id="SSF109604">
    <property type="entry name" value="HD-domain/PDEase-like"/>
    <property type="match status" value="1"/>
</dbReference>
<dbReference type="PANTHER" id="PTHR43155:SF2">
    <property type="entry name" value="CYCLIC DI-GMP PHOSPHODIESTERASE PA4108"/>
    <property type="match status" value="1"/>
</dbReference>
<proteinExistence type="predicted"/>
<dbReference type="PROSITE" id="PS51832">
    <property type="entry name" value="HD_GYP"/>
    <property type="match status" value="1"/>
</dbReference>
<evidence type="ECO:0000313" key="2">
    <source>
        <dbReference type="EMBL" id="MUG68584.1"/>
    </source>
</evidence>
<dbReference type="GO" id="GO:0016787">
    <property type="term" value="F:hydrolase activity"/>
    <property type="evidence" value="ECO:0007669"/>
    <property type="project" value="UniProtKB-KW"/>
</dbReference>
<evidence type="ECO:0000259" key="1">
    <source>
        <dbReference type="PROSITE" id="PS51832"/>
    </source>
</evidence>